<keyword evidence="2" id="KW-1003">Cell membrane</keyword>
<sequence>MNKMLTPSPDDYHHDRGNQYAANEIKPNKGRRLGFSGRLTLMIVSLVLVSVIVVASLVYLQYRQSYTQATINQLQGTGEMMSESFSQWLDARQDDMRYIAGLDPVRRVEVEQIDHLLAQIAAQDGFYDTIFFVGPDGHGVSGVSYDGGVEVMSPSVAAEFAVADRAWFQQAIQGEMVFSQPLVSRATGNQISNVVVPVYDDGGDVVGVVRAAVRLGVLFERMADMSLGGSSDTFLLASDGTPVTPVASLGEGESTLATRAAEAVAAGEAGVGQYRDAAGTPVIGSFSYLPRLDWGLVVEMPEREALAEVNRVFWLLVAMTAVIALVAVLVSLGVVRSVVKTLGGDPQQASDVVRRVVDGDLTMRVPVKPGDTTSLLAHIDEMQTNLRRMMHDIKGTAESVSTASSEIAQGNEDLASRTEEQSSSLVETATSIEQMTATVRQTADSAAQAERLSRELDDKARQAGSVGTEAAAAMQAIKDANQRVVSIIEAIDAIAFQTNLLALNASVEAARAGEHGRGFAVVASEVRQLAGRCADEANQIRAVVNASVEKVDEGETLVADASQQLLAIADGVKQVTSFVGEIATAATEQSTGIEQINQAVSQLEEVTQQNAALVEQASTSSQSLKDQARELAQLIQRFKVEEGQAALPSY</sequence>
<dbReference type="InterPro" id="IPR004089">
    <property type="entry name" value="MCPsignal_dom"/>
</dbReference>
<keyword evidence="6 11" id="KW-0472">Membrane</keyword>
<dbReference type="Gene3D" id="3.30.450.20">
    <property type="entry name" value="PAS domain"/>
    <property type="match status" value="1"/>
</dbReference>
<evidence type="ECO:0000256" key="7">
    <source>
        <dbReference type="ARBA" id="ARBA00029447"/>
    </source>
</evidence>
<evidence type="ECO:0000259" key="12">
    <source>
        <dbReference type="PROSITE" id="PS50111"/>
    </source>
</evidence>
<proteinExistence type="inferred from homology"/>
<comment type="subcellular location">
    <subcellularLocation>
        <location evidence="1">Cell membrane</location>
        <topology evidence="1">Multi-pass membrane protein</topology>
    </subcellularLocation>
</comment>
<name>A0ABU1HDR4_9GAMM</name>
<evidence type="ECO:0000313" key="15">
    <source>
        <dbReference type="Proteomes" id="UP001251374"/>
    </source>
</evidence>
<reference evidence="14 15" key="1">
    <citation type="submission" date="2023-04" db="EMBL/GenBank/DDBJ databases">
        <title>A long-awaited taxogenomic arrangement of the family Halomonadaceae.</title>
        <authorList>
            <person name="De La Haba R."/>
            <person name="Chuvochina M."/>
            <person name="Wittouck S."/>
            <person name="Arahal D.R."/>
            <person name="Sanchez-Porro C."/>
            <person name="Hugenholtz P."/>
            <person name="Ventosa A."/>
        </authorList>
    </citation>
    <scope>NUCLEOTIDE SEQUENCE [LARGE SCALE GENOMIC DNA]</scope>
    <source>
        <strain evidence="14 15">DSM 26770</strain>
    </source>
</reference>
<evidence type="ECO:0000256" key="11">
    <source>
        <dbReference type="SAM" id="Phobius"/>
    </source>
</evidence>
<dbReference type="InterPro" id="IPR051310">
    <property type="entry name" value="MCP_chemotaxis"/>
</dbReference>
<feature type="domain" description="HAMP" evidence="13">
    <location>
        <begin position="347"/>
        <end position="391"/>
    </location>
</feature>
<dbReference type="Pfam" id="PF00015">
    <property type="entry name" value="MCPsignal"/>
    <property type="match status" value="1"/>
</dbReference>
<evidence type="ECO:0000256" key="1">
    <source>
        <dbReference type="ARBA" id="ARBA00004651"/>
    </source>
</evidence>
<evidence type="ECO:0000256" key="2">
    <source>
        <dbReference type="ARBA" id="ARBA00022475"/>
    </source>
</evidence>
<evidence type="ECO:0000256" key="9">
    <source>
        <dbReference type="SAM" id="Coils"/>
    </source>
</evidence>
<keyword evidence="8" id="KW-0807">Transducer</keyword>
<keyword evidence="5 11" id="KW-1133">Transmembrane helix</keyword>
<dbReference type="InterPro" id="IPR029151">
    <property type="entry name" value="Sensor-like_sf"/>
</dbReference>
<accession>A0ABU1HDR4</accession>
<feature type="region of interest" description="Disordered" evidence="10">
    <location>
        <begin position="398"/>
        <end position="424"/>
    </location>
</feature>
<dbReference type="SMART" id="SM00283">
    <property type="entry name" value="MA"/>
    <property type="match status" value="1"/>
</dbReference>
<keyword evidence="4 11" id="KW-0812">Transmembrane</keyword>
<evidence type="ECO:0000256" key="3">
    <source>
        <dbReference type="ARBA" id="ARBA00022481"/>
    </source>
</evidence>
<dbReference type="PANTHER" id="PTHR43531">
    <property type="entry name" value="PROTEIN ICFG"/>
    <property type="match status" value="1"/>
</dbReference>
<evidence type="ECO:0000256" key="10">
    <source>
        <dbReference type="SAM" id="MobiDB-lite"/>
    </source>
</evidence>
<feature type="domain" description="Methyl-accepting transducer" evidence="12">
    <location>
        <begin position="396"/>
        <end position="625"/>
    </location>
</feature>
<feature type="compositionally biased region" description="Polar residues" evidence="10">
    <location>
        <begin position="398"/>
        <end position="408"/>
    </location>
</feature>
<keyword evidence="9" id="KW-0175">Coiled coil</keyword>
<feature type="coiled-coil region" evidence="9">
    <location>
        <begin position="596"/>
        <end position="641"/>
    </location>
</feature>
<dbReference type="RefSeq" id="WP_309718108.1">
    <property type="nucleotide sequence ID" value="NZ_JARWAM010000003.1"/>
</dbReference>
<dbReference type="PROSITE" id="PS50885">
    <property type="entry name" value="HAMP"/>
    <property type="match status" value="1"/>
</dbReference>
<keyword evidence="15" id="KW-1185">Reference proteome</keyword>
<dbReference type="SUPFAM" id="SSF58104">
    <property type="entry name" value="Methyl-accepting chemotaxis protein (MCP) signaling domain"/>
    <property type="match status" value="1"/>
</dbReference>
<evidence type="ECO:0000256" key="8">
    <source>
        <dbReference type="PROSITE-ProRule" id="PRU00284"/>
    </source>
</evidence>
<dbReference type="InterPro" id="IPR033479">
    <property type="entry name" value="dCache_1"/>
</dbReference>
<dbReference type="EMBL" id="JARWAM010000003">
    <property type="protein sequence ID" value="MDR5904740.1"/>
    <property type="molecule type" value="Genomic_DNA"/>
</dbReference>
<comment type="similarity">
    <text evidence="7">Belongs to the methyl-accepting chemotaxis (MCP) protein family.</text>
</comment>
<evidence type="ECO:0000256" key="5">
    <source>
        <dbReference type="ARBA" id="ARBA00022989"/>
    </source>
</evidence>
<dbReference type="Gene3D" id="1.10.287.950">
    <property type="entry name" value="Methyl-accepting chemotaxis protein"/>
    <property type="match status" value="1"/>
</dbReference>
<dbReference type="InterPro" id="IPR003660">
    <property type="entry name" value="HAMP_dom"/>
</dbReference>
<keyword evidence="3" id="KW-0488">Methylation</keyword>
<evidence type="ECO:0000259" key="13">
    <source>
        <dbReference type="PROSITE" id="PS50885"/>
    </source>
</evidence>
<dbReference type="PANTHER" id="PTHR43531:SF14">
    <property type="entry name" value="METHYL-ACCEPTING CHEMOTAXIS PROTEIN I-RELATED"/>
    <property type="match status" value="1"/>
</dbReference>
<dbReference type="Pfam" id="PF02743">
    <property type="entry name" value="dCache_1"/>
    <property type="match status" value="1"/>
</dbReference>
<dbReference type="CDD" id="cd18774">
    <property type="entry name" value="PDC2_HK_sensor"/>
    <property type="match status" value="1"/>
</dbReference>
<feature type="transmembrane region" description="Helical" evidence="11">
    <location>
        <begin position="312"/>
        <end position="335"/>
    </location>
</feature>
<dbReference type="PROSITE" id="PS50111">
    <property type="entry name" value="CHEMOTAXIS_TRANSDUC_2"/>
    <property type="match status" value="1"/>
</dbReference>
<dbReference type="SUPFAM" id="SSF103190">
    <property type="entry name" value="Sensory domain-like"/>
    <property type="match status" value="1"/>
</dbReference>
<evidence type="ECO:0000256" key="6">
    <source>
        <dbReference type="ARBA" id="ARBA00023136"/>
    </source>
</evidence>
<feature type="transmembrane region" description="Helical" evidence="11">
    <location>
        <begin position="39"/>
        <end position="62"/>
    </location>
</feature>
<protein>
    <submittedName>
        <fullName evidence="14">Methyl-accepting chemotaxis protein</fullName>
    </submittedName>
</protein>
<dbReference type="CDD" id="cd12914">
    <property type="entry name" value="PDC1_DGC_like"/>
    <property type="match status" value="1"/>
</dbReference>
<dbReference type="CDD" id="cd11386">
    <property type="entry name" value="MCP_signal"/>
    <property type="match status" value="1"/>
</dbReference>
<organism evidence="14 15">
    <name type="scientific">Franzmannia qiaohouensis</name>
    <dbReference type="NCBI Taxonomy" id="1329370"/>
    <lineage>
        <taxon>Bacteria</taxon>
        <taxon>Pseudomonadati</taxon>
        <taxon>Pseudomonadota</taxon>
        <taxon>Gammaproteobacteria</taxon>
        <taxon>Oceanospirillales</taxon>
        <taxon>Halomonadaceae</taxon>
        <taxon>Franzmannia</taxon>
    </lineage>
</organism>
<evidence type="ECO:0000256" key="4">
    <source>
        <dbReference type="ARBA" id="ARBA00022692"/>
    </source>
</evidence>
<comment type="caution">
    <text evidence="14">The sequence shown here is derived from an EMBL/GenBank/DDBJ whole genome shotgun (WGS) entry which is preliminary data.</text>
</comment>
<gene>
    <name evidence="14" type="ORF">QC821_05585</name>
</gene>
<evidence type="ECO:0000313" key="14">
    <source>
        <dbReference type="EMBL" id="MDR5904740.1"/>
    </source>
</evidence>
<dbReference type="Proteomes" id="UP001251374">
    <property type="component" value="Unassembled WGS sequence"/>
</dbReference>